<dbReference type="Proteomes" id="UP000688947">
    <property type="component" value="Unassembled WGS sequence"/>
</dbReference>
<gene>
    <name evidence="2" type="ORF">JG687_00018039</name>
</gene>
<dbReference type="AlphaFoldDB" id="A0A8T1TPU6"/>
<feature type="compositionally biased region" description="Basic and acidic residues" evidence="1">
    <location>
        <begin position="54"/>
        <end position="67"/>
    </location>
</feature>
<organism evidence="2 3">
    <name type="scientific">Phytophthora cactorum</name>
    <dbReference type="NCBI Taxonomy" id="29920"/>
    <lineage>
        <taxon>Eukaryota</taxon>
        <taxon>Sar</taxon>
        <taxon>Stramenopiles</taxon>
        <taxon>Oomycota</taxon>
        <taxon>Peronosporomycetes</taxon>
        <taxon>Peronosporales</taxon>
        <taxon>Peronosporaceae</taxon>
        <taxon>Phytophthora</taxon>
    </lineage>
</organism>
<name>A0A8T1TPU6_9STRA</name>
<proteinExistence type="predicted"/>
<dbReference type="EMBL" id="JAENGZ010002318">
    <property type="protein sequence ID" value="KAG6944114.1"/>
    <property type="molecule type" value="Genomic_DNA"/>
</dbReference>
<feature type="region of interest" description="Disordered" evidence="1">
    <location>
        <begin position="35"/>
        <end position="74"/>
    </location>
</feature>
<protein>
    <submittedName>
        <fullName evidence="2">Uncharacterized protein</fullName>
    </submittedName>
</protein>
<dbReference type="OrthoDB" id="10420127at2759"/>
<accession>A0A8T1TPU6</accession>
<evidence type="ECO:0000313" key="3">
    <source>
        <dbReference type="Proteomes" id="UP000688947"/>
    </source>
</evidence>
<evidence type="ECO:0000313" key="2">
    <source>
        <dbReference type="EMBL" id="KAG6944114.1"/>
    </source>
</evidence>
<reference evidence="2" key="1">
    <citation type="submission" date="2021-01" db="EMBL/GenBank/DDBJ databases">
        <title>Phytophthora aleatoria, a newly-described species from Pinus radiata is distinct from Phytophthora cactorum isolates based on comparative genomics.</title>
        <authorList>
            <person name="Mcdougal R."/>
            <person name="Panda P."/>
            <person name="Williams N."/>
            <person name="Studholme D.J."/>
        </authorList>
    </citation>
    <scope>NUCLEOTIDE SEQUENCE</scope>
    <source>
        <strain evidence="2">NZFS 3830</strain>
    </source>
</reference>
<comment type="caution">
    <text evidence="2">The sequence shown here is derived from an EMBL/GenBank/DDBJ whole genome shotgun (WGS) entry which is preliminary data.</text>
</comment>
<sequence length="74" mass="8471">MEESMRTLSKIEKAEGNIKPFTMLEQIELLQTKVDGAENTPELADGWSTGKPQMTDEKRSDVEKIDELETWLTK</sequence>
<evidence type="ECO:0000256" key="1">
    <source>
        <dbReference type="SAM" id="MobiDB-lite"/>
    </source>
</evidence>